<dbReference type="InterPro" id="IPR036661">
    <property type="entry name" value="Luciferase-like_sf"/>
</dbReference>
<reference evidence="7 8" key="2">
    <citation type="submission" date="2019-08" db="EMBL/GenBank/DDBJ databases">
        <title>Amycolatopsis acidicola sp. nov., isolated from peat swamp forest soil.</title>
        <authorList>
            <person name="Srisuk N."/>
        </authorList>
    </citation>
    <scope>NUCLEOTIDE SEQUENCE [LARGE SCALE GENOMIC DNA]</scope>
    <source>
        <strain evidence="7 8">TBRC 6029</strain>
    </source>
</reference>
<keyword evidence="3" id="KW-0560">Oxidoreductase</keyword>
<evidence type="ECO:0000313" key="8">
    <source>
        <dbReference type="Proteomes" id="UP000320011"/>
    </source>
</evidence>
<evidence type="ECO:0000256" key="5">
    <source>
        <dbReference type="SAM" id="MobiDB-lite"/>
    </source>
</evidence>
<evidence type="ECO:0000259" key="6">
    <source>
        <dbReference type="Pfam" id="PF00296"/>
    </source>
</evidence>
<sequence length="393" mass="43167">MSRLRFGAFLAPFHPAGENPTLALQRDLELIEHLDRLGYDEVWVGEHHSAGSEIIAAPEIFLAAAAERTRHIRLGTGVTSLAYHNPLWVADRMVLLDHLTRGRTMLGVGPGSLPTDSAMIGLTPTDTRELLDVNFDIVMRLLAGETVTAHTATHRLVDARLQLRPYSEPCFDIAVAAVASPTGPRLAGRHGTGLLSIGATLTKEGFDALAHHWGVVEERAAHYGRPVPDRSGWRLVGLMHIAQTREQAYREVEYGIEEWFRYFQKVAAFPQMAVSGGNVREMIDHINNAGVGAIGTPEDARAQVQRLWDQSGGFGAMLLMAHEWADPAATRRSLELIAQHVMPHFQGHGTSHARSTLDAKERARVSRDGHAQAQLSAVAHMTEKYAKEIADKP</sequence>
<proteinExistence type="inferred from homology"/>
<dbReference type="PANTHER" id="PTHR30137">
    <property type="entry name" value="LUCIFERASE-LIKE MONOOXYGENASE"/>
    <property type="match status" value="1"/>
</dbReference>
<dbReference type="EMBL" id="VJWX01000656">
    <property type="protein sequence ID" value="TVT19389.1"/>
    <property type="molecule type" value="Genomic_DNA"/>
</dbReference>
<dbReference type="GO" id="GO:0016705">
    <property type="term" value="F:oxidoreductase activity, acting on paired donors, with incorporation or reduction of molecular oxygen"/>
    <property type="evidence" value="ECO:0007669"/>
    <property type="project" value="InterPro"/>
</dbReference>
<dbReference type="GO" id="GO:0005829">
    <property type="term" value="C:cytosol"/>
    <property type="evidence" value="ECO:0007669"/>
    <property type="project" value="TreeGrafter"/>
</dbReference>
<dbReference type="AlphaFoldDB" id="A0A558A537"/>
<feature type="domain" description="Luciferase-like" evidence="6">
    <location>
        <begin position="5"/>
        <end position="311"/>
    </location>
</feature>
<evidence type="ECO:0000256" key="1">
    <source>
        <dbReference type="ARBA" id="ARBA00010426"/>
    </source>
</evidence>
<gene>
    <name evidence="7" type="ORF">FNH05_35010</name>
</gene>
<dbReference type="GO" id="GO:0004497">
    <property type="term" value="F:monooxygenase activity"/>
    <property type="evidence" value="ECO:0007669"/>
    <property type="project" value="UniProtKB-KW"/>
</dbReference>
<protein>
    <submittedName>
        <fullName evidence="7">LLM class flavin-dependent oxidoreductase</fullName>
    </submittedName>
</protein>
<organism evidence="7 8">
    <name type="scientific">Amycolatopsis rhizosphaerae</name>
    <dbReference type="NCBI Taxonomy" id="2053003"/>
    <lineage>
        <taxon>Bacteria</taxon>
        <taxon>Bacillati</taxon>
        <taxon>Actinomycetota</taxon>
        <taxon>Actinomycetes</taxon>
        <taxon>Pseudonocardiales</taxon>
        <taxon>Pseudonocardiaceae</taxon>
        <taxon>Amycolatopsis</taxon>
    </lineage>
</organism>
<dbReference type="OrthoDB" id="5241801at2"/>
<keyword evidence="2" id="KW-0285">Flavoprotein</keyword>
<feature type="compositionally biased region" description="Basic and acidic residues" evidence="5">
    <location>
        <begin position="355"/>
        <end position="370"/>
    </location>
</feature>
<evidence type="ECO:0000313" key="7">
    <source>
        <dbReference type="EMBL" id="TVT19389.1"/>
    </source>
</evidence>
<dbReference type="Gene3D" id="3.20.20.30">
    <property type="entry name" value="Luciferase-like domain"/>
    <property type="match status" value="1"/>
</dbReference>
<feature type="region of interest" description="Disordered" evidence="5">
    <location>
        <begin position="347"/>
        <end position="371"/>
    </location>
</feature>
<evidence type="ECO:0000256" key="3">
    <source>
        <dbReference type="ARBA" id="ARBA00023002"/>
    </source>
</evidence>
<evidence type="ECO:0000256" key="4">
    <source>
        <dbReference type="ARBA" id="ARBA00023033"/>
    </source>
</evidence>
<dbReference type="PANTHER" id="PTHR30137:SF16">
    <property type="entry name" value="BLL0895 PROTEIN"/>
    <property type="match status" value="1"/>
</dbReference>
<dbReference type="Pfam" id="PF00296">
    <property type="entry name" value="Bac_luciferase"/>
    <property type="match status" value="1"/>
</dbReference>
<evidence type="ECO:0000256" key="2">
    <source>
        <dbReference type="ARBA" id="ARBA00022630"/>
    </source>
</evidence>
<reference evidence="7 8" key="1">
    <citation type="submission" date="2019-07" db="EMBL/GenBank/DDBJ databases">
        <authorList>
            <person name="Duangmal K."/>
            <person name="Teo W.F.A."/>
        </authorList>
    </citation>
    <scope>NUCLEOTIDE SEQUENCE [LARGE SCALE GENOMIC DNA]</scope>
    <source>
        <strain evidence="7 8">TBRC 6029</strain>
    </source>
</reference>
<dbReference type="InterPro" id="IPR011251">
    <property type="entry name" value="Luciferase-like_dom"/>
</dbReference>
<keyword evidence="8" id="KW-1185">Reference proteome</keyword>
<comment type="caution">
    <text evidence="7">The sequence shown here is derived from an EMBL/GenBank/DDBJ whole genome shotgun (WGS) entry which is preliminary data.</text>
</comment>
<dbReference type="InterPro" id="IPR050766">
    <property type="entry name" value="Bact_Lucif_Oxidored"/>
</dbReference>
<name>A0A558A537_9PSEU</name>
<dbReference type="SUPFAM" id="SSF51679">
    <property type="entry name" value="Bacterial luciferase-like"/>
    <property type="match status" value="1"/>
</dbReference>
<keyword evidence="4" id="KW-0503">Monooxygenase</keyword>
<dbReference type="RefSeq" id="WP_144593133.1">
    <property type="nucleotide sequence ID" value="NZ_VJWX01000656.1"/>
</dbReference>
<dbReference type="Proteomes" id="UP000320011">
    <property type="component" value="Unassembled WGS sequence"/>
</dbReference>
<comment type="similarity">
    <text evidence="1">Belongs to the bacterial luciferase oxidoreductase family.</text>
</comment>
<accession>A0A558A537</accession>